<evidence type="ECO:0000256" key="1">
    <source>
        <dbReference type="SAM" id="MobiDB-lite"/>
    </source>
</evidence>
<gene>
    <name evidence="3" type="ORF">D6C13_04130</name>
</gene>
<proteinExistence type="predicted"/>
<dbReference type="AlphaFoldDB" id="A0A419ND66"/>
<dbReference type="SUPFAM" id="SSF51126">
    <property type="entry name" value="Pectin lyase-like"/>
    <property type="match status" value="2"/>
</dbReference>
<dbReference type="EMBL" id="RAHH01000004">
    <property type="protein sequence ID" value="RJT46415.1"/>
    <property type="molecule type" value="Genomic_DNA"/>
</dbReference>
<dbReference type="InterPro" id="IPR011050">
    <property type="entry name" value="Pectin_lyase_fold/virulence"/>
</dbReference>
<keyword evidence="4" id="KW-1185">Reference proteome</keyword>
<sequence length="1046" mass="107827">MDEDSVTKMAVVFRSLFFLLNEYKKNSCLGNIYFPVFSGRYLQPENTGHPIRDTCIMIRNKYANRALMLALPTLFSASAFATDYTDSVTASPADNVTLNPGDTVTPDAGKSGLNTKGGTISGNQITINTTGVYGAGVVVTENGSVSLTDSQITTGNNAGVGVYTDGGNANMNGVTIATSGTKAAGVQADNGSHVSLNDVSVSTGGTFSSGIDAENGSSVSLSGNNTISTDALASVGIFADSGSDVTLSGTTNVNTSYSSTYGVYAGGGSTISGSGLNVTTTGNEASGIQVDDSVVDLTGSAVTTRGQQAAGARVIGESSQMTLDSSKIATSGDFSVGVQVDSGAQIALSNTQITTSGDEAKGITLDDTSKTGAQTSVTLSNVAIDTRGNNATALMIFAQTDGLIQADHLSIATSGSSAYGLDIKNGSATFSSSEIFTSGDHASALYVEGGDVALANSTVQASGADSSALALQDTKGSLVSADNSSLSAQQAAAITASGSVADISLTNGSTVASDTGVVLDAHSNDTGTASDVTLSADGNVYLAGDIQADAGSTANVSLSNDSMLSGGATHGGTFTLDDSSRWDVTKDSDVQTLVLNGGVINFEQNANCTTLTTGSIDGSGGTFNMNVMLNEGGSNTQSDQLVVNGDVSGQNTIYVNNTGGTGQQTVGDGIELVDVQGTSGSDSFQLGAPVESGAYEYMLYQGGETPGSNDWYLRSQLVSDDDSTTAYRPAVPGYVMMPSLDLDYGFTTLGRLNERSGDIGAFENSGSRKDSDGVWGRVSGGGSSQNSGRFGADQDSIFAQFGKDWKVTDTADGGSVHAGAMFTVGSMSADFTDSMRNLNSTLSTDTGHSDMQAQGIGGYVTRYFADNAYFDFAGQFTHYRNKYSDTYGVTGNQNGLGGALSGETGKPFTLDNGLVLEPQAQLMYQFLSLDNFNDGISDVSGENQNAVRGRIGLRMYHAAENADKTKGIQPQLTADILHDFIKPHSMRVGDTEFSPETAKTWYEVGAGVTGNITTNSQLYANVKYEHSFNDNDREGVSGQIGFRYSW</sequence>
<dbReference type="InterPro" id="IPR043990">
    <property type="entry name" value="AC_1"/>
</dbReference>
<dbReference type="PANTHER" id="PTHR35037">
    <property type="entry name" value="C-TERMINAL REGION OF AIDA-LIKE PROTEIN"/>
    <property type="match status" value="1"/>
</dbReference>
<dbReference type="PROSITE" id="PS51208">
    <property type="entry name" value="AUTOTRANSPORTER"/>
    <property type="match status" value="1"/>
</dbReference>
<dbReference type="InterPro" id="IPR036709">
    <property type="entry name" value="Autotransporte_beta_dom_sf"/>
</dbReference>
<organism evidence="3 4">
    <name type="scientific">Rahnella woolbedingensis</name>
    <dbReference type="NCBI Taxonomy" id="1510574"/>
    <lineage>
        <taxon>Bacteria</taxon>
        <taxon>Pseudomonadati</taxon>
        <taxon>Pseudomonadota</taxon>
        <taxon>Gammaproteobacteria</taxon>
        <taxon>Enterobacterales</taxon>
        <taxon>Yersiniaceae</taxon>
        <taxon>Rahnella</taxon>
    </lineage>
</organism>
<evidence type="ECO:0000313" key="3">
    <source>
        <dbReference type="EMBL" id="RJT46415.1"/>
    </source>
</evidence>
<dbReference type="InterPro" id="IPR051551">
    <property type="entry name" value="Autotransporter_adhesion"/>
</dbReference>
<dbReference type="SMART" id="SM00869">
    <property type="entry name" value="Autotransporter"/>
    <property type="match status" value="1"/>
</dbReference>
<dbReference type="InterPro" id="IPR006315">
    <property type="entry name" value="OM_autotransptr_brl_dom"/>
</dbReference>
<evidence type="ECO:0000259" key="2">
    <source>
        <dbReference type="PROSITE" id="PS51208"/>
    </source>
</evidence>
<name>A0A419ND66_9GAMM</name>
<reference evidence="3 4" key="1">
    <citation type="submission" date="2018-09" db="EMBL/GenBank/DDBJ databases">
        <authorList>
            <person name="Le Fleche-Mateos A."/>
        </authorList>
    </citation>
    <scope>NUCLEOTIDE SEQUENCE [LARGE SCALE GENOMIC DNA]</scope>
    <source>
        <strain evidence="3 4">DSM 27399</strain>
    </source>
</reference>
<dbReference type="OrthoDB" id="6053567at2"/>
<dbReference type="InterPro" id="IPR005546">
    <property type="entry name" value="Autotransporte_beta"/>
</dbReference>
<feature type="domain" description="Autotransporter" evidence="2">
    <location>
        <begin position="767"/>
        <end position="1046"/>
    </location>
</feature>
<dbReference type="Proteomes" id="UP000284908">
    <property type="component" value="Unassembled WGS sequence"/>
</dbReference>
<dbReference type="SUPFAM" id="SSF103515">
    <property type="entry name" value="Autotransporter"/>
    <property type="match status" value="1"/>
</dbReference>
<dbReference type="NCBIfam" id="TIGR01414">
    <property type="entry name" value="autotrans_barl"/>
    <property type="match status" value="1"/>
</dbReference>
<dbReference type="GO" id="GO:0019867">
    <property type="term" value="C:outer membrane"/>
    <property type="evidence" value="ECO:0007669"/>
    <property type="project" value="InterPro"/>
</dbReference>
<dbReference type="InterPro" id="IPR012332">
    <property type="entry name" value="Autotransporter_pectin_lyase_C"/>
</dbReference>
<dbReference type="Pfam" id="PF03797">
    <property type="entry name" value="Autotransporter"/>
    <property type="match status" value="1"/>
</dbReference>
<dbReference type="Gene3D" id="2.160.20.20">
    <property type="match status" value="1"/>
</dbReference>
<accession>A0A419ND66</accession>
<dbReference type="CDD" id="cd01344">
    <property type="entry name" value="PL2_Passenger_AT"/>
    <property type="match status" value="1"/>
</dbReference>
<dbReference type="PANTHER" id="PTHR35037:SF3">
    <property type="entry name" value="C-TERMINAL REGION OF AIDA-LIKE PROTEIN"/>
    <property type="match status" value="1"/>
</dbReference>
<comment type="caution">
    <text evidence="3">The sequence shown here is derived from an EMBL/GenBank/DDBJ whole genome shotgun (WGS) entry which is preliminary data.</text>
</comment>
<evidence type="ECO:0000313" key="4">
    <source>
        <dbReference type="Proteomes" id="UP000284908"/>
    </source>
</evidence>
<dbReference type="Gene3D" id="2.40.128.130">
    <property type="entry name" value="Autotransporter beta-domain"/>
    <property type="match status" value="1"/>
</dbReference>
<dbReference type="Pfam" id="PF18883">
    <property type="entry name" value="AC_1"/>
    <property type="match status" value="1"/>
</dbReference>
<feature type="region of interest" description="Disordered" evidence="1">
    <location>
        <begin position="759"/>
        <end position="790"/>
    </location>
</feature>
<protein>
    <submittedName>
        <fullName evidence="3">Autotransporter outer membrane beta-barrel domain-containing protein</fullName>
    </submittedName>
</protein>